<proteinExistence type="predicted"/>
<feature type="non-terminal residue" evidence="1">
    <location>
        <position position="27"/>
    </location>
</feature>
<dbReference type="AlphaFoldDB" id="A0A0F9IXA2"/>
<dbReference type="EMBL" id="LAZR01011400">
    <property type="protein sequence ID" value="KKM61898.1"/>
    <property type="molecule type" value="Genomic_DNA"/>
</dbReference>
<accession>A0A0F9IXA2</accession>
<reference evidence="1" key="1">
    <citation type="journal article" date="2015" name="Nature">
        <title>Complex archaea that bridge the gap between prokaryotes and eukaryotes.</title>
        <authorList>
            <person name="Spang A."/>
            <person name="Saw J.H."/>
            <person name="Jorgensen S.L."/>
            <person name="Zaremba-Niedzwiedzka K."/>
            <person name="Martijn J."/>
            <person name="Lind A.E."/>
            <person name="van Eijk R."/>
            <person name="Schleper C."/>
            <person name="Guy L."/>
            <person name="Ettema T.J."/>
        </authorList>
    </citation>
    <scope>NUCLEOTIDE SEQUENCE</scope>
</reference>
<organism evidence="1">
    <name type="scientific">marine sediment metagenome</name>
    <dbReference type="NCBI Taxonomy" id="412755"/>
    <lineage>
        <taxon>unclassified sequences</taxon>
        <taxon>metagenomes</taxon>
        <taxon>ecological metagenomes</taxon>
    </lineage>
</organism>
<evidence type="ECO:0000313" key="1">
    <source>
        <dbReference type="EMBL" id="KKM61898.1"/>
    </source>
</evidence>
<name>A0A0F9IXA2_9ZZZZ</name>
<comment type="caution">
    <text evidence="1">The sequence shown here is derived from an EMBL/GenBank/DDBJ whole genome shotgun (WGS) entry which is preliminary data.</text>
</comment>
<sequence length="27" mass="3352">MKFLLQEKFEALDKKEKERKDSMRCGY</sequence>
<protein>
    <submittedName>
        <fullName evidence="1">Uncharacterized protein</fullName>
    </submittedName>
</protein>
<gene>
    <name evidence="1" type="ORF">LCGC14_1527070</name>
</gene>